<protein>
    <submittedName>
        <fullName evidence="2">Uncharacterized protein</fullName>
    </submittedName>
</protein>
<keyword evidence="3" id="KW-1185">Reference proteome</keyword>
<dbReference type="EMBL" id="KN847484">
    <property type="protein sequence ID" value="KIX00063.1"/>
    <property type="molecule type" value="Genomic_DNA"/>
</dbReference>
<gene>
    <name evidence="2" type="ORF">Z518_10990</name>
</gene>
<dbReference type="AlphaFoldDB" id="A0A0D2GP14"/>
<sequence length="296" mass="32723">MVVSTRSKAKQSHLEDFENVDSKTNPEPKGASGPKSMNKKLDTSRLKATDTLRPTTITEIKKDPQPRIRKRKRKLLEAQAQPQPSPPVKKQRQSRLTKPDKTTSKVVSPSASASAKPKPILINRSPVLQLWSACVAQKLHPDLSWPTSIAVGSAIATFCAISKGRAIGTIEPSSTTKEEKAERRRQDQVKSEREVTVMGFKILLPKEDGVVLALGKRKPGNEGALKAKFGDEENYARLKNTMEAAIEKWSGREDELGKKAFGMYEKFRPSVQSGQGGWGRKGELKLETIEEVVKGE</sequence>
<accession>A0A0D2GP14</accession>
<dbReference type="VEuPathDB" id="FungiDB:Z518_10990"/>
<feature type="compositionally biased region" description="Basic and acidic residues" evidence="1">
    <location>
        <begin position="39"/>
        <end position="50"/>
    </location>
</feature>
<dbReference type="OrthoDB" id="514070at2759"/>
<evidence type="ECO:0000313" key="3">
    <source>
        <dbReference type="Proteomes" id="UP000053617"/>
    </source>
</evidence>
<feature type="region of interest" description="Disordered" evidence="1">
    <location>
        <begin position="1"/>
        <end position="116"/>
    </location>
</feature>
<evidence type="ECO:0000313" key="2">
    <source>
        <dbReference type="EMBL" id="KIX00063.1"/>
    </source>
</evidence>
<feature type="compositionally biased region" description="Low complexity" evidence="1">
    <location>
        <begin position="104"/>
        <end position="116"/>
    </location>
</feature>
<dbReference type="HOGENOM" id="CLU_066669_0_0_1"/>
<feature type="compositionally biased region" description="Basic and acidic residues" evidence="1">
    <location>
        <begin position="12"/>
        <end position="26"/>
    </location>
</feature>
<evidence type="ECO:0000256" key="1">
    <source>
        <dbReference type="SAM" id="MobiDB-lite"/>
    </source>
</evidence>
<reference evidence="2 3" key="1">
    <citation type="submission" date="2015-01" db="EMBL/GenBank/DDBJ databases">
        <title>The Genome Sequence of Rhinocladiella mackenzie CBS 650.93.</title>
        <authorList>
            <consortium name="The Broad Institute Genomics Platform"/>
            <person name="Cuomo C."/>
            <person name="de Hoog S."/>
            <person name="Gorbushina A."/>
            <person name="Stielow B."/>
            <person name="Teixiera M."/>
            <person name="Abouelleil A."/>
            <person name="Chapman S.B."/>
            <person name="Priest M."/>
            <person name="Young S.K."/>
            <person name="Wortman J."/>
            <person name="Nusbaum C."/>
            <person name="Birren B."/>
        </authorList>
    </citation>
    <scope>NUCLEOTIDE SEQUENCE [LARGE SCALE GENOMIC DNA]</scope>
    <source>
        <strain evidence="2 3">CBS 650.93</strain>
    </source>
</reference>
<dbReference type="RefSeq" id="XP_013266953.1">
    <property type="nucleotide sequence ID" value="XM_013411499.1"/>
</dbReference>
<proteinExistence type="predicted"/>
<organism evidence="2 3">
    <name type="scientific">Rhinocladiella mackenziei CBS 650.93</name>
    <dbReference type="NCBI Taxonomy" id="1442369"/>
    <lineage>
        <taxon>Eukaryota</taxon>
        <taxon>Fungi</taxon>
        <taxon>Dikarya</taxon>
        <taxon>Ascomycota</taxon>
        <taxon>Pezizomycotina</taxon>
        <taxon>Eurotiomycetes</taxon>
        <taxon>Chaetothyriomycetidae</taxon>
        <taxon>Chaetothyriales</taxon>
        <taxon>Herpotrichiellaceae</taxon>
        <taxon>Rhinocladiella</taxon>
    </lineage>
</organism>
<dbReference type="GeneID" id="25299061"/>
<name>A0A0D2GP14_9EURO</name>
<dbReference type="Proteomes" id="UP000053617">
    <property type="component" value="Unassembled WGS sequence"/>
</dbReference>